<dbReference type="CDD" id="cd00211">
    <property type="entry name" value="PTS_IIA_fru"/>
    <property type="match status" value="1"/>
</dbReference>
<evidence type="ECO:0000313" key="3">
    <source>
        <dbReference type="Proteomes" id="UP000254808"/>
    </source>
</evidence>
<feature type="domain" description="PTS EIIA type-2" evidence="1">
    <location>
        <begin position="5"/>
        <end position="149"/>
    </location>
</feature>
<dbReference type="SUPFAM" id="SSF55804">
    <property type="entry name" value="Phoshotransferase/anion transport protein"/>
    <property type="match status" value="1"/>
</dbReference>
<dbReference type="KEGG" id="cprv:CYPRO_2384"/>
<proteinExistence type="predicted"/>
<dbReference type="EMBL" id="CP027806">
    <property type="protein sequence ID" value="AXJ01626.1"/>
    <property type="molecule type" value="Genomic_DNA"/>
</dbReference>
<dbReference type="PROSITE" id="PS00372">
    <property type="entry name" value="PTS_EIIA_TYPE_2_HIS"/>
    <property type="match status" value="1"/>
</dbReference>
<accession>A0A345UMC4</accession>
<dbReference type="InterPro" id="IPR016152">
    <property type="entry name" value="PTrfase/Anion_transptr"/>
</dbReference>
<dbReference type="PANTHER" id="PTHR47738">
    <property type="entry name" value="PTS SYSTEM FRUCTOSE-LIKE EIIA COMPONENT-RELATED"/>
    <property type="match status" value="1"/>
</dbReference>
<dbReference type="RefSeq" id="WP_114984799.1">
    <property type="nucleotide sequence ID" value="NZ_CP027806.1"/>
</dbReference>
<sequence length="154" mass="17183">MKISEILSTGHVVLDVEAGNKEELIKRMVNELRQDVDEALLTQIKKAVLEREEVMSTGVGKGVAIPHAKIKDLEPNFAVFARLKRPVDFGSVDDAPVSLVFLIVGGCAKSSYHIKILSKISRLMNHDNFRHQLMMADSGEEVITLFRDEEEQPA</sequence>
<dbReference type="PROSITE" id="PS51094">
    <property type="entry name" value="PTS_EIIA_TYPE_2"/>
    <property type="match status" value="1"/>
</dbReference>
<dbReference type="Proteomes" id="UP000254808">
    <property type="component" value="Chromosome"/>
</dbReference>
<dbReference type="Pfam" id="PF00359">
    <property type="entry name" value="PTS_EIIA_2"/>
    <property type="match status" value="1"/>
</dbReference>
<name>A0A345UMC4_9BACT</name>
<dbReference type="AlphaFoldDB" id="A0A345UMC4"/>
<organism evidence="2 3">
    <name type="scientific">Cyclonatronum proteinivorum</name>
    <dbReference type="NCBI Taxonomy" id="1457365"/>
    <lineage>
        <taxon>Bacteria</taxon>
        <taxon>Pseudomonadati</taxon>
        <taxon>Balneolota</taxon>
        <taxon>Balneolia</taxon>
        <taxon>Balneolales</taxon>
        <taxon>Cyclonatronaceae</taxon>
        <taxon>Cyclonatronum</taxon>
    </lineage>
</organism>
<protein>
    <submittedName>
        <fullName evidence="2">PTS system IIA component, Fru family</fullName>
    </submittedName>
</protein>
<evidence type="ECO:0000313" key="2">
    <source>
        <dbReference type="EMBL" id="AXJ01626.1"/>
    </source>
</evidence>
<dbReference type="OrthoDB" id="95460at2"/>
<dbReference type="InterPro" id="IPR002178">
    <property type="entry name" value="PTS_EIIA_type-2_dom"/>
</dbReference>
<dbReference type="Gene3D" id="3.40.930.10">
    <property type="entry name" value="Mannitol-specific EII, Chain A"/>
    <property type="match status" value="1"/>
</dbReference>
<dbReference type="InterPro" id="IPR051541">
    <property type="entry name" value="PTS_SugarTrans_NitroReg"/>
</dbReference>
<evidence type="ECO:0000259" key="1">
    <source>
        <dbReference type="PROSITE" id="PS51094"/>
    </source>
</evidence>
<gene>
    <name evidence="2" type="ORF">CYPRO_2384</name>
</gene>
<keyword evidence="3" id="KW-1185">Reference proteome</keyword>
<reference evidence="2 3" key="1">
    <citation type="submission" date="2018-03" db="EMBL/GenBank/DDBJ databases">
        <title>Phenotypic and genomic properties of Cyclonatronum proteinivorum gen. nov., sp. nov., a haloalkaliphilic bacteroidete from soda lakes possessing Na+-translocating rhodopsin.</title>
        <authorList>
            <person name="Toshchakov S.V."/>
            <person name="Korzhenkov A."/>
            <person name="Samarov N.I."/>
            <person name="Kublanov I.V."/>
            <person name="Muntyan M.S."/>
            <person name="Sorokin D.Y."/>
        </authorList>
    </citation>
    <scope>NUCLEOTIDE SEQUENCE [LARGE SCALE GENOMIC DNA]</scope>
    <source>
        <strain evidence="2 3">Omega</strain>
    </source>
</reference>